<gene>
    <name evidence="1" type="ORF">A6K76_12445</name>
</gene>
<comment type="caution">
    <text evidence="1">The sequence shown here is derived from an EMBL/GenBank/DDBJ whole genome shotgun (WGS) entry which is preliminary data.</text>
</comment>
<dbReference type="RefSeq" id="WP_066465124.1">
    <property type="nucleotide sequence ID" value="NZ_MATO01000043.1"/>
</dbReference>
<dbReference type="Pfam" id="PF10673">
    <property type="entry name" value="DUF2487"/>
    <property type="match status" value="1"/>
</dbReference>
<proteinExistence type="predicted"/>
<evidence type="ECO:0000313" key="1">
    <source>
        <dbReference type="EMBL" id="OCS89457.1"/>
    </source>
</evidence>
<keyword evidence="2" id="KW-1185">Reference proteome</keyword>
<reference evidence="1 2" key="1">
    <citation type="submission" date="2016-07" db="EMBL/GenBank/DDBJ databases">
        <title>Caryophanon latum genome sequencing.</title>
        <authorList>
            <person name="Verma A."/>
            <person name="Pal Y."/>
            <person name="Krishnamurthi S."/>
        </authorList>
    </citation>
    <scope>NUCLEOTIDE SEQUENCE [LARGE SCALE GENOMIC DNA]</scope>
    <source>
        <strain evidence="1 2">DSM 14151</strain>
    </source>
</reference>
<accession>A0A1C0YQL6</accession>
<dbReference type="OrthoDB" id="2678750at2"/>
<sequence length="149" mass="17228">MKFNVHDMTIFQQQKDFIDTAIVPLVHLDFSVPNLLQSSAAANYLFALTNYIEQQFKGRVVLLPPVCYTTLLRSKELIQNVHSELDNAGFKHVFYMTSDVCWRNLGEGHSIIWMPAIPLESMDDNIRSSILEEQFKQIVPQMITEWSHV</sequence>
<dbReference type="InterPro" id="IPR019615">
    <property type="entry name" value="DUF2487"/>
</dbReference>
<organism evidence="1 2">
    <name type="scientific">Caryophanon latum</name>
    <dbReference type="NCBI Taxonomy" id="33977"/>
    <lineage>
        <taxon>Bacteria</taxon>
        <taxon>Bacillati</taxon>
        <taxon>Bacillota</taxon>
        <taxon>Bacilli</taxon>
        <taxon>Bacillales</taxon>
        <taxon>Caryophanaceae</taxon>
        <taxon>Caryophanon</taxon>
    </lineage>
</organism>
<evidence type="ECO:0000313" key="2">
    <source>
        <dbReference type="Proteomes" id="UP000093482"/>
    </source>
</evidence>
<dbReference type="Proteomes" id="UP000093482">
    <property type="component" value="Unassembled WGS sequence"/>
</dbReference>
<dbReference type="AlphaFoldDB" id="A0A1C0YQL6"/>
<name>A0A1C0YQL6_9BACL</name>
<evidence type="ECO:0008006" key="3">
    <source>
        <dbReference type="Google" id="ProtNLM"/>
    </source>
</evidence>
<protein>
    <recommendedName>
        <fullName evidence="3">DUF2487 domain-containing protein</fullName>
    </recommendedName>
</protein>
<dbReference type="EMBL" id="MATO01000043">
    <property type="protein sequence ID" value="OCS89457.1"/>
    <property type="molecule type" value="Genomic_DNA"/>
</dbReference>